<dbReference type="KEGG" id="phm:PSMK_25850"/>
<name>I0IHK6_PHYMF</name>
<sequence>MRPDLREAAVRGHARGTALSLAPPARTPAGAAGERLGGRVGSSVEFMDFRAYAPGDDLRRLDWAAYARTDRLITRLYREEVTPHCDLLVDATASMDLPDAPKAAAVMRVAGLLAGAAEASRWSTRLFALDAPAEGPVGREVPGGNAGLEAWDWPGFAESADRGPGEAKTPTVRGPLRLKRQALRIVVSDLLFEADPEAVAARFADGAAGLTVVQLLCERDADPGGDGFSGDVRLVDAEAGLLREARLDAAALRAYREALRAHTERWVAALGRVDARLVTLIAEDVVAGDAAKTLIERGVLR</sequence>
<evidence type="ECO:0000259" key="2">
    <source>
        <dbReference type="Pfam" id="PF01882"/>
    </source>
</evidence>
<dbReference type="EMBL" id="AP012338">
    <property type="protein sequence ID" value="BAM04744.1"/>
    <property type="molecule type" value="Genomic_DNA"/>
</dbReference>
<evidence type="ECO:0000313" key="4">
    <source>
        <dbReference type="Proteomes" id="UP000007881"/>
    </source>
</evidence>
<feature type="compositionally biased region" description="Low complexity" evidence="1">
    <location>
        <begin position="22"/>
        <end position="33"/>
    </location>
</feature>
<evidence type="ECO:0000313" key="3">
    <source>
        <dbReference type="EMBL" id="BAM04744.1"/>
    </source>
</evidence>
<dbReference type="PANTHER" id="PTHR33608:SF7">
    <property type="entry name" value="DUF58 DOMAIN-CONTAINING PROTEIN"/>
    <property type="match status" value="1"/>
</dbReference>
<dbReference type="RefSeq" id="WP_014437957.1">
    <property type="nucleotide sequence ID" value="NC_017080.1"/>
</dbReference>
<dbReference type="HOGENOM" id="CLU_054927_3_1_0"/>
<dbReference type="PATRIC" id="fig|1142394.8.peg.2672"/>
<protein>
    <recommendedName>
        <fullName evidence="2">DUF58 domain-containing protein</fullName>
    </recommendedName>
</protein>
<dbReference type="Pfam" id="PF01882">
    <property type="entry name" value="DUF58"/>
    <property type="match status" value="1"/>
</dbReference>
<feature type="domain" description="DUF58" evidence="2">
    <location>
        <begin position="48"/>
        <end position="116"/>
    </location>
</feature>
<dbReference type="STRING" id="1142394.PSMK_25850"/>
<dbReference type="AlphaFoldDB" id="I0IHK6"/>
<dbReference type="eggNOG" id="COG1721">
    <property type="taxonomic scope" value="Bacteria"/>
</dbReference>
<accession>I0IHK6</accession>
<feature type="region of interest" description="Disordered" evidence="1">
    <location>
        <begin position="13"/>
        <end position="34"/>
    </location>
</feature>
<gene>
    <name evidence="3" type="ordered locus">PSMK_25850</name>
</gene>
<organism evidence="3 4">
    <name type="scientific">Phycisphaera mikurensis (strain NBRC 102666 / KCTC 22515 / FYK2301M01)</name>
    <dbReference type="NCBI Taxonomy" id="1142394"/>
    <lineage>
        <taxon>Bacteria</taxon>
        <taxon>Pseudomonadati</taxon>
        <taxon>Planctomycetota</taxon>
        <taxon>Phycisphaerae</taxon>
        <taxon>Phycisphaerales</taxon>
        <taxon>Phycisphaeraceae</taxon>
        <taxon>Phycisphaera</taxon>
    </lineage>
</organism>
<keyword evidence="4" id="KW-1185">Reference proteome</keyword>
<dbReference type="InterPro" id="IPR002881">
    <property type="entry name" value="DUF58"/>
</dbReference>
<dbReference type="Proteomes" id="UP000007881">
    <property type="component" value="Chromosome"/>
</dbReference>
<reference evidence="3 4" key="1">
    <citation type="submission" date="2012-02" db="EMBL/GenBank/DDBJ databases">
        <title>Complete genome sequence of Phycisphaera mikurensis NBRC 102666.</title>
        <authorList>
            <person name="Ankai A."/>
            <person name="Hosoyama A."/>
            <person name="Terui Y."/>
            <person name="Sekine M."/>
            <person name="Fukai R."/>
            <person name="Kato Y."/>
            <person name="Nakamura S."/>
            <person name="Yamada-Narita S."/>
            <person name="Kawakoshi A."/>
            <person name="Fukunaga Y."/>
            <person name="Yamazaki S."/>
            <person name="Fujita N."/>
        </authorList>
    </citation>
    <scope>NUCLEOTIDE SEQUENCE [LARGE SCALE GENOMIC DNA]</scope>
    <source>
        <strain evidence="4">NBRC 102666 / KCTC 22515 / FYK2301M01</strain>
    </source>
</reference>
<evidence type="ECO:0000256" key="1">
    <source>
        <dbReference type="SAM" id="MobiDB-lite"/>
    </source>
</evidence>
<dbReference type="PANTHER" id="PTHR33608">
    <property type="entry name" value="BLL2464 PROTEIN"/>
    <property type="match status" value="1"/>
</dbReference>
<proteinExistence type="predicted"/>